<dbReference type="EnsemblPlants" id="KEH17701">
    <property type="protein sequence ID" value="KEH17701"/>
    <property type="gene ID" value="MTR_0002s0330"/>
</dbReference>
<proteinExistence type="inferred from homology"/>
<evidence type="ECO:0000256" key="2">
    <source>
        <dbReference type="ARBA" id="ARBA00009896"/>
    </source>
</evidence>
<accession>A0A072TKF9</accession>
<keyword evidence="6" id="KW-1185">Reference proteome</keyword>
<keyword evidence="3" id="KW-0934">Plastid</keyword>
<dbReference type="EMBL" id="KL402727">
    <property type="protein sequence ID" value="KEH17701.1"/>
    <property type="molecule type" value="Genomic_DNA"/>
</dbReference>
<evidence type="ECO:0000313" key="4">
    <source>
        <dbReference type="EMBL" id="KEH17701.1"/>
    </source>
</evidence>
<organism evidence="4 6">
    <name type="scientific">Medicago truncatula</name>
    <name type="common">Barrel medic</name>
    <name type="synonym">Medicago tribuloides</name>
    <dbReference type="NCBI Taxonomy" id="3880"/>
    <lineage>
        <taxon>Eukaryota</taxon>
        <taxon>Viridiplantae</taxon>
        <taxon>Streptophyta</taxon>
        <taxon>Embryophyta</taxon>
        <taxon>Tracheophyta</taxon>
        <taxon>Spermatophyta</taxon>
        <taxon>Magnoliopsida</taxon>
        <taxon>eudicotyledons</taxon>
        <taxon>Gunneridae</taxon>
        <taxon>Pentapetalae</taxon>
        <taxon>rosids</taxon>
        <taxon>fabids</taxon>
        <taxon>Fabales</taxon>
        <taxon>Fabaceae</taxon>
        <taxon>Papilionoideae</taxon>
        <taxon>50 kb inversion clade</taxon>
        <taxon>NPAAA clade</taxon>
        <taxon>Hologalegina</taxon>
        <taxon>IRL clade</taxon>
        <taxon>Trifolieae</taxon>
        <taxon>Medicago</taxon>
    </lineage>
</organism>
<dbReference type="GO" id="GO:0009536">
    <property type="term" value="C:plastid"/>
    <property type="evidence" value="ECO:0007669"/>
    <property type="project" value="UniProtKB-SubCell"/>
</dbReference>
<protein>
    <submittedName>
        <fullName evidence="4">Ycf15 protein, putative</fullName>
    </submittedName>
</protein>
<dbReference type="AlphaFoldDB" id="A0A072TKF9"/>
<dbReference type="Pfam" id="PF10705">
    <property type="entry name" value="Ycf15"/>
    <property type="match status" value="1"/>
</dbReference>
<comment type="similarity">
    <text evidence="2">Belongs to the ycf15 family.</text>
</comment>
<sequence length="194" mass="22811">MLKPELLEERIFNSITWAPRIWRPWDNLFDCRVLFRSKDIRGGRFVRPILIFRTKRYWILFRIGPERRRKAEMPTDLCLFSNSPDPIVPVFGTSSAKVTEWESLSEKGAKNDKRRDSTSLHSCGFLFLGFCFLIRDLAFHGSHLCNSRFSRENQIQVGEDHDLGWHGRWLRTSEDRGERQAQISGILLRGMLIE</sequence>
<dbReference type="InterPro" id="IPR019645">
    <property type="entry name" value="Uncharacterised_Ycf15"/>
</dbReference>
<evidence type="ECO:0000313" key="5">
    <source>
        <dbReference type="EnsemblPlants" id="KEH17701"/>
    </source>
</evidence>
<comment type="subcellular location">
    <subcellularLocation>
        <location evidence="1">Plastid</location>
    </subcellularLocation>
</comment>
<gene>
    <name evidence="4" type="ORF">MTR_0002s0330</name>
</gene>
<reference evidence="4 6" key="1">
    <citation type="journal article" date="2011" name="Nature">
        <title>The Medicago genome provides insight into the evolution of rhizobial symbioses.</title>
        <authorList>
            <person name="Young N.D."/>
            <person name="Debelle F."/>
            <person name="Oldroyd G.E."/>
            <person name="Geurts R."/>
            <person name="Cannon S.B."/>
            <person name="Udvardi M.K."/>
            <person name="Benedito V.A."/>
            <person name="Mayer K.F."/>
            <person name="Gouzy J."/>
            <person name="Schoof H."/>
            <person name="Van de Peer Y."/>
            <person name="Proost S."/>
            <person name="Cook D.R."/>
            <person name="Meyers B.C."/>
            <person name="Spannagl M."/>
            <person name="Cheung F."/>
            <person name="De Mita S."/>
            <person name="Krishnakumar V."/>
            <person name="Gundlach H."/>
            <person name="Zhou S."/>
            <person name="Mudge J."/>
            <person name="Bharti A.K."/>
            <person name="Murray J.D."/>
            <person name="Naoumkina M.A."/>
            <person name="Rosen B."/>
            <person name="Silverstein K.A."/>
            <person name="Tang H."/>
            <person name="Rombauts S."/>
            <person name="Zhao P.X."/>
            <person name="Zhou P."/>
            <person name="Barbe V."/>
            <person name="Bardou P."/>
            <person name="Bechner M."/>
            <person name="Bellec A."/>
            <person name="Berger A."/>
            <person name="Berges H."/>
            <person name="Bidwell S."/>
            <person name="Bisseling T."/>
            <person name="Choisne N."/>
            <person name="Couloux A."/>
            <person name="Denny R."/>
            <person name="Deshpande S."/>
            <person name="Dai X."/>
            <person name="Doyle J.J."/>
            <person name="Dudez A.M."/>
            <person name="Farmer A.D."/>
            <person name="Fouteau S."/>
            <person name="Franken C."/>
            <person name="Gibelin C."/>
            <person name="Gish J."/>
            <person name="Goldstein S."/>
            <person name="Gonzalez A.J."/>
            <person name="Green P.J."/>
            <person name="Hallab A."/>
            <person name="Hartog M."/>
            <person name="Hua A."/>
            <person name="Humphray S.J."/>
            <person name="Jeong D.H."/>
            <person name="Jing Y."/>
            <person name="Jocker A."/>
            <person name="Kenton S.M."/>
            <person name="Kim D.J."/>
            <person name="Klee K."/>
            <person name="Lai H."/>
            <person name="Lang C."/>
            <person name="Lin S."/>
            <person name="Macmil S.L."/>
            <person name="Magdelenat G."/>
            <person name="Matthews L."/>
            <person name="McCorrison J."/>
            <person name="Monaghan E.L."/>
            <person name="Mun J.H."/>
            <person name="Najar F.Z."/>
            <person name="Nicholson C."/>
            <person name="Noirot C."/>
            <person name="O'Bleness M."/>
            <person name="Paule C.R."/>
            <person name="Poulain J."/>
            <person name="Prion F."/>
            <person name="Qin B."/>
            <person name="Qu C."/>
            <person name="Retzel E.F."/>
            <person name="Riddle C."/>
            <person name="Sallet E."/>
            <person name="Samain S."/>
            <person name="Samson N."/>
            <person name="Sanders I."/>
            <person name="Saurat O."/>
            <person name="Scarpelli C."/>
            <person name="Schiex T."/>
            <person name="Segurens B."/>
            <person name="Severin A.J."/>
            <person name="Sherrier D.J."/>
            <person name="Shi R."/>
            <person name="Sims S."/>
            <person name="Singer S.R."/>
            <person name="Sinharoy S."/>
            <person name="Sterck L."/>
            <person name="Viollet A."/>
            <person name="Wang B.B."/>
            <person name="Wang K."/>
            <person name="Wang M."/>
            <person name="Wang X."/>
            <person name="Warfsmann J."/>
            <person name="Weissenbach J."/>
            <person name="White D.D."/>
            <person name="White J.D."/>
            <person name="Wiley G.B."/>
            <person name="Wincker P."/>
            <person name="Xing Y."/>
            <person name="Yang L."/>
            <person name="Yao Z."/>
            <person name="Ying F."/>
            <person name="Zhai J."/>
            <person name="Zhou L."/>
            <person name="Zuber A."/>
            <person name="Denarie J."/>
            <person name="Dixon R.A."/>
            <person name="May G.D."/>
            <person name="Schwartz D.C."/>
            <person name="Rogers J."/>
            <person name="Quetier F."/>
            <person name="Town C.D."/>
            <person name="Roe B.A."/>
        </authorList>
    </citation>
    <scope>NUCLEOTIDE SEQUENCE [LARGE SCALE GENOMIC DNA]</scope>
    <source>
        <strain evidence="4">A17</strain>
        <strain evidence="5 6">cv. Jemalong A17</strain>
    </source>
</reference>
<dbReference type="HOGENOM" id="CLU_1404381_0_0_1"/>
<reference evidence="4 6" key="2">
    <citation type="journal article" date="2014" name="BMC Genomics">
        <title>An improved genome release (version Mt4.0) for the model legume Medicago truncatula.</title>
        <authorList>
            <person name="Tang H."/>
            <person name="Krishnakumar V."/>
            <person name="Bidwell S."/>
            <person name="Rosen B."/>
            <person name="Chan A."/>
            <person name="Zhou S."/>
            <person name="Gentzbittel L."/>
            <person name="Childs K.L."/>
            <person name="Yandell M."/>
            <person name="Gundlach H."/>
            <person name="Mayer K.F."/>
            <person name="Schwartz D.C."/>
            <person name="Town C.D."/>
        </authorList>
    </citation>
    <scope>GENOME REANNOTATION</scope>
    <source>
        <strain evidence="4">A17</strain>
        <strain evidence="5 6">cv. Jemalong A17</strain>
    </source>
</reference>
<evidence type="ECO:0000256" key="1">
    <source>
        <dbReference type="ARBA" id="ARBA00004474"/>
    </source>
</evidence>
<name>A0A072TKF9_MEDTR</name>
<dbReference type="Proteomes" id="UP000002051">
    <property type="component" value="Unassembled WGS sequence"/>
</dbReference>
<evidence type="ECO:0000313" key="6">
    <source>
        <dbReference type="Proteomes" id="UP000002051"/>
    </source>
</evidence>
<evidence type="ECO:0000256" key="3">
    <source>
        <dbReference type="ARBA" id="ARBA00022640"/>
    </source>
</evidence>
<reference evidence="5" key="3">
    <citation type="submission" date="2015-06" db="UniProtKB">
        <authorList>
            <consortium name="EnsemblPlants"/>
        </authorList>
    </citation>
    <scope>IDENTIFICATION</scope>
    <source>
        <strain evidence="5">cv. Jemalong A17</strain>
    </source>
</reference>